<dbReference type="AlphaFoldDB" id="A0A7X0HT20"/>
<evidence type="ECO:0000259" key="1">
    <source>
        <dbReference type="Pfam" id="PF01814"/>
    </source>
</evidence>
<dbReference type="RefSeq" id="WP_184527218.1">
    <property type="nucleotide sequence ID" value="NZ_JACHGK010000010.1"/>
</dbReference>
<organism evidence="2 3">
    <name type="scientific">Bacillus benzoevorans</name>
    <dbReference type="NCBI Taxonomy" id="1456"/>
    <lineage>
        <taxon>Bacteria</taxon>
        <taxon>Bacillati</taxon>
        <taxon>Bacillota</taxon>
        <taxon>Bacilli</taxon>
        <taxon>Bacillales</taxon>
        <taxon>Bacillaceae</taxon>
        <taxon>Bacillus</taxon>
    </lineage>
</organism>
<dbReference type="PANTHER" id="PTHR39966:SF3">
    <property type="entry name" value="DUF438 DOMAIN-CONTAINING PROTEIN"/>
    <property type="match status" value="1"/>
</dbReference>
<dbReference type="EMBL" id="JACHGK010000010">
    <property type="protein sequence ID" value="MBB6446334.1"/>
    <property type="molecule type" value="Genomic_DNA"/>
</dbReference>
<dbReference type="GO" id="GO:0005886">
    <property type="term" value="C:plasma membrane"/>
    <property type="evidence" value="ECO:0007669"/>
    <property type="project" value="TreeGrafter"/>
</dbReference>
<comment type="caution">
    <text evidence="2">The sequence shown here is derived from an EMBL/GenBank/DDBJ whole genome shotgun (WGS) entry which is preliminary data.</text>
</comment>
<accession>A0A7X0HT20</accession>
<evidence type="ECO:0000313" key="3">
    <source>
        <dbReference type="Proteomes" id="UP000531594"/>
    </source>
</evidence>
<feature type="domain" description="Hemerythrin-like" evidence="1">
    <location>
        <begin position="20"/>
        <end position="154"/>
    </location>
</feature>
<gene>
    <name evidence="2" type="ORF">HNR53_002991</name>
</gene>
<dbReference type="InterPro" id="IPR012312">
    <property type="entry name" value="Hemerythrin-like"/>
</dbReference>
<protein>
    <submittedName>
        <fullName evidence="2">Hemerythrin-like domain-containing protein</fullName>
    </submittedName>
</protein>
<name>A0A7X0HT20_9BACI</name>
<proteinExistence type="predicted"/>
<evidence type="ECO:0000313" key="2">
    <source>
        <dbReference type="EMBL" id="MBB6446334.1"/>
    </source>
</evidence>
<dbReference type="PANTHER" id="PTHR39966">
    <property type="entry name" value="BLL2471 PROTEIN-RELATED"/>
    <property type="match status" value="1"/>
</dbReference>
<dbReference type="Proteomes" id="UP000531594">
    <property type="component" value="Unassembled WGS sequence"/>
</dbReference>
<sequence length="174" mass="20184">MQGCPSGLFGNEPVTLSEGLQQLINEHTPLRNHLETLLSLCNEVEKAEDKQAPFAQLIQEVTDFDKSLRYHSRREEDYMFTVMEKYIGKSSGPLAVMEYEHEQAHGFIDAFLENIKNPDLNSYEQLKNATQIKNSYYTLVDHFAKEEAVLYPMAERMFTDEEKETLRQKVSEIQ</sequence>
<dbReference type="Gene3D" id="1.20.120.520">
    <property type="entry name" value="nmb1532 protein domain like"/>
    <property type="match status" value="1"/>
</dbReference>
<keyword evidence="3" id="KW-1185">Reference proteome</keyword>
<reference evidence="2 3" key="1">
    <citation type="submission" date="2020-08" db="EMBL/GenBank/DDBJ databases">
        <title>Genomic Encyclopedia of Type Strains, Phase IV (KMG-IV): sequencing the most valuable type-strain genomes for metagenomic binning, comparative biology and taxonomic classification.</title>
        <authorList>
            <person name="Goeker M."/>
        </authorList>
    </citation>
    <scope>NUCLEOTIDE SEQUENCE [LARGE SCALE GENOMIC DNA]</scope>
    <source>
        <strain evidence="2 3">DSM 5391</strain>
    </source>
</reference>
<dbReference type="Pfam" id="PF01814">
    <property type="entry name" value="Hemerythrin"/>
    <property type="match status" value="1"/>
</dbReference>